<feature type="chain" id="PRO_5043563610" evidence="1">
    <location>
        <begin position="23"/>
        <end position="263"/>
    </location>
</feature>
<organism evidence="2 3">
    <name type="scientific">Pleurodeles waltl</name>
    <name type="common">Iberian ribbed newt</name>
    <dbReference type="NCBI Taxonomy" id="8319"/>
    <lineage>
        <taxon>Eukaryota</taxon>
        <taxon>Metazoa</taxon>
        <taxon>Chordata</taxon>
        <taxon>Craniata</taxon>
        <taxon>Vertebrata</taxon>
        <taxon>Euteleostomi</taxon>
        <taxon>Amphibia</taxon>
        <taxon>Batrachia</taxon>
        <taxon>Caudata</taxon>
        <taxon>Salamandroidea</taxon>
        <taxon>Salamandridae</taxon>
        <taxon>Pleurodelinae</taxon>
        <taxon>Pleurodeles</taxon>
    </lineage>
</organism>
<sequence>MQEWVLPSAWPACSGFWTLALARCHLLGHSAAKWPDCGECPAGGGEQGPTHYNAALALGAWAGGILWGDLERRSPGDSASPQPITEAVECGRTLVLRRYPIVPSLGPLGGCRTYRTIIFSEERVHHSLDPQLPPGVPPRLIISSLLNYWDTIAVLRIAHEKWPVHHSGNIMLFFPDFTKSVQAIHRDFIPVTKILQKAKLLYALLYPSKLLISVYGQSHVFTDAHSELKLAKLMIKKGRSPGSSAVAAEWSSLSENDWYMSNS</sequence>
<evidence type="ECO:0000313" key="2">
    <source>
        <dbReference type="EMBL" id="KAJ1168925.1"/>
    </source>
</evidence>
<comment type="caution">
    <text evidence="2">The sequence shown here is derived from an EMBL/GenBank/DDBJ whole genome shotgun (WGS) entry which is preliminary data.</text>
</comment>
<protein>
    <submittedName>
        <fullName evidence="2">Uncharacterized protein</fullName>
    </submittedName>
</protein>
<gene>
    <name evidence="2" type="ORF">NDU88_000837</name>
</gene>
<evidence type="ECO:0000313" key="3">
    <source>
        <dbReference type="Proteomes" id="UP001066276"/>
    </source>
</evidence>
<reference evidence="2" key="1">
    <citation type="journal article" date="2022" name="bioRxiv">
        <title>Sequencing and chromosome-scale assembly of the giantPleurodeles waltlgenome.</title>
        <authorList>
            <person name="Brown T."/>
            <person name="Elewa A."/>
            <person name="Iarovenko S."/>
            <person name="Subramanian E."/>
            <person name="Araus A.J."/>
            <person name="Petzold A."/>
            <person name="Susuki M."/>
            <person name="Suzuki K.-i.T."/>
            <person name="Hayashi T."/>
            <person name="Toyoda A."/>
            <person name="Oliveira C."/>
            <person name="Osipova E."/>
            <person name="Leigh N.D."/>
            <person name="Simon A."/>
            <person name="Yun M.H."/>
        </authorList>
    </citation>
    <scope>NUCLEOTIDE SEQUENCE</scope>
    <source>
        <strain evidence="2">20211129_DDA</strain>
        <tissue evidence="2">Liver</tissue>
    </source>
</reference>
<dbReference type="Gene3D" id="3.30.250.20">
    <property type="entry name" value="L1 transposable element, C-terminal domain"/>
    <property type="match status" value="1"/>
</dbReference>
<proteinExistence type="predicted"/>
<dbReference type="InterPro" id="IPR042566">
    <property type="entry name" value="L1_C"/>
</dbReference>
<dbReference type="EMBL" id="JANPWB010000007">
    <property type="protein sequence ID" value="KAJ1168925.1"/>
    <property type="molecule type" value="Genomic_DNA"/>
</dbReference>
<evidence type="ECO:0000256" key="1">
    <source>
        <dbReference type="SAM" id="SignalP"/>
    </source>
</evidence>
<keyword evidence="1" id="KW-0732">Signal</keyword>
<feature type="signal peptide" evidence="1">
    <location>
        <begin position="1"/>
        <end position="22"/>
    </location>
</feature>
<keyword evidence="3" id="KW-1185">Reference proteome</keyword>
<name>A0AAV7SXH8_PLEWA</name>
<dbReference type="Proteomes" id="UP001066276">
    <property type="component" value="Chromosome 4_1"/>
</dbReference>
<accession>A0AAV7SXH8</accession>
<dbReference type="AlphaFoldDB" id="A0AAV7SXH8"/>